<dbReference type="InterPro" id="IPR005534">
    <property type="entry name" value="Curli_assmbl/transp-comp_CsgG"/>
</dbReference>
<dbReference type="InterPro" id="IPR038165">
    <property type="entry name" value="FlgT_C_sf"/>
</dbReference>
<dbReference type="PANTHER" id="PTHR41164">
    <property type="entry name" value="CURLI PRODUCTION ASSEMBLY/TRANSPORT COMPONENT CSGG"/>
    <property type="match status" value="1"/>
</dbReference>
<dbReference type="Proteomes" id="UP000006898">
    <property type="component" value="Chromosome"/>
</dbReference>
<keyword evidence="4" id="KW-0564">Palmitate</keyword>
<keyword evidence="1" id="KW-1003">Cell membrane</keyword>
<evidence type="ECO:0000256" key="4">
    <source>
        <dbReference type="ARBA" id="ARBA00023139"/>
    </source>
</evidence>
<evidence type="ECO:0000259" key="8">
    <source>
        <dbReference type="Pfam" id="PF16538"/>
    </source>
</evidence>
<dbReference type="eggNOG" id="COG1462">
    <property type="taxonomic scope" value="Bacteria"/>
</dbReference>
<evidence type="ECO:0000313" key="10">
    <source>
        <dbReference type="Proteomes" id="UP000006898"/>
    </source>
</evidence>
<keyword evidence="2 7" id="KW-0732">Signal</keyword>
<evidence type="ECO:0000256" key="3">
    <source>
        <dbReference type="ARBA" id="ARBA00023136"/>
    </source>
</evidence>
<evidence type="ECO:0000256" key="1">
    <source>
        <dbReference type="ARBA" id="ARBA00022475"/>
    </source>
</evidence>
<dbReference type="Gene3D" id="3.40.50.10610">
    <property type="entry name" value="ABC-type transport auxiliary lipoprotein component"/>
    <property type="match status" value="1"/>
</dbReference>
<sequence length="345" mass="35467">MGTTKQPARSAAIFILLITLAGCAGTDGASSRSATPIITPGPALGTPGAGLEHGLPGPTGPKKRITVAKFDAAGAFMAHYGGWDIGGGLAAQLTTALVNSGHFIVVERAELTPVLREQDMAMQKIVSQETAAQVGRVLGAQLLVAGSVTEFDQGAGGGSLHLGVGAASGLLGGLIGAQTTRGVVGMDVRVIDTTTGQVVQSHRVEANTSQSGISADINVQQVTFGGDAFNKTVLGQATRRAIEQAVMFVIQSTEQTPWTGRIVDVAGDQVYINAGAGAGVKPGDRFTVAAVVRELRDPESGALLGIVENRRGEIEVVSVQEKFSVAKRRTPFQAARGDLVKLPGR</sequence>
<dbReference type="GO" id="GO:0030288">
    <property type="term" value="C:outer membrane-bounded periplasmic space"/>
    <property type="evidence" value="ECO:0007669"/>
    <property type="project" value="InterPro"/>
</dbReference>
<dbReference type="EMBL" id="FP565575">
    <property type="protein sequence ID" value="CBE69202.1"/>
    <property type="molecule type" value="Genomic_DNA"/>
</dbReference>
<dbReference type="InterPro" id="IPR032388">
    <property type="entry name" value="FlgT_C"/>
</dbReference>
<dbReference type="Pfam" id="PF16538">
    <property type="entry name" value="FlgT_C"/>
    <property type="match status" value="1"/>
</dbReference>
<evidence type="ECO:0000313" key="9">
    <source>
        <dbReference type="EMBL" id="CBE69202.1"/>
    </source>
</evidence>
<keyword evidence="5" id="KW-0449">Lipoprotein</keyword>
<accession>D5MHH0</accession>
<organism evidence="9 10">
    <name type="scientific">Methylomirabilis oxygeniifera</name>
    <dbReference type="NCBI Taxonomy" id="671143"/>
    <lineage>
        <taxon>Bacteria</taxon>
        <taxon>Candidatus Methylomirabilota</taxon>
        <taxon>Candidatus Methylomirabilia</taxon>
        <taxon>Candidatus Methylomirabilales</taxon>
        <taxon>Candidatus Methylomirabilaceae</taxon>
        <taxon>Candidatus Methylomirabilis</taxon>
    </lineage>
</organism>
<evidence type="ECO:0000256" key="7">
    <source>
        <dbReference type="SAM" id="SignalP"/>
    </source>
</evidence>
<dbReference type="Gene3D" id="2.40.10.410">
    <property type="entry name" value="FlgT, C-terminal domain"/>
    <property type="match status" value="1"/>
</dbReference>
<feature type="domain" description="Flagellar assembly protein T C-terminal" evidence="8">
    <location>
        <begin position="267"/>
        <end position="328"/>
    </location>
</feature>
<keyword evidence="3" id="KW-0472">Membrane</keyword>
<protein>
    <submittedName>
        <fullName evidence="9">Putative Curli production assembly/transport component CsgG</fullName>
    </submittedName>
</protein>
<dbReference type="HOGENOM" id="CLU_882034_0_0_0"/>
<dbReference type="PANTHER" id="PTHR41164:SF1">
    <property type="entry name" value="CURLI PRODUCTION ASSEMBLY_TRANSPORT COMPONENT CSGG"/>
    <property type="match status" value="1"/>
</dbReference>
<evidence type="ECO:0000256" key="6">
    <source>
        <dbReference type="SAM" id="MobiDB-lite"/>
    </source>
</evidence>
<evidence type="ECO:0000256" key="5">
    <source>
        <dbReference type="ARBA" id="ARBA00023288"/>
    </source>
</evidence>
<dbReference type="AlphaFoldDB" id="D5MHH0"/>
<reference evidence="9 10" key="1">
    <citation type="journal article" date="2010" name="Nature">
        <title>Nitrite-driven anaerobic methane oxidation by oxygenic bacteria.</title>
        <authorList>
            <person name="Ettwig K.F."/>
            <person name="Butler M.K."/>
            <person name="Le Paslier D."/>
            <person name="Pelletier E."/>
            <person name="Mangenot S."/>
            <person name="Kuypers M.M.M."/>
            <person name="Schreiber F."/>
            <person name="Dutilh B.E."/>
            <person name="Zedelius J."/>
            <person name="de Beer D."/>
            <person name="Gloerich J."/>
            <person name="Wessels H.J.C.T."/>
            <person name="van Allen T."/>
            <person name="Luesken F."/>
            <person name="Wu M."/>
            <person name="van de Pas-Schoonen K.T."/>
            <person name="Op den Camp H.J.M."/>
            <person name="Janssen-Megens E.M."/>
            <person name="Francoijs K-J."/>
            <person name="Stunnenberg H."/>
            <person name="Weissenbach J."/>
            <person name="Jetten M.S.M."/>
            <person name="Strous M."/>
        </authorList>
    </citation>
    <scope>NUCLEOTIDE SEQUENCE [LARGE SCALE GENOMIC DNA]</scope>
</reference>
<proteinExistence type="predicted"/>
<dbReference type="KEGG" id="mox:DAMO_2152"/>
<feature type="signal peptide" evidence="7">
    <location>
        <begin position="1"/>
        <end position="24"/>
    </location>
</feature>
<dbReference type="PATRIC" id="fig|671143.5.peg.1899"/>
<dbReference type="Pfam" id="PF03783">
    <property type="entry name" value="CsgG"/>
    <property type="match status" value="1"/>
</dbReference>
<dbReference type="STRING" id="671143.DAMO_2152"/>
<gene>
    <name evidence="9" type="ORF">DAMO_2152</name>
</gene>
<feature type="compositionally biased region" description="Low complexity" evidence="6">
    <location>
        <begin position="36"/>
        <end position="50"/>
    </location>
</feature>
<feature type="chain" id="PRO_5003074277" evidence="7">
    <location>
        <begin position="25"/>
        <end position="345"/>
    </location>
</feature>
<feature type="region of interest" description="Disordered" evidence="6">
    <location>
        <begin position="31"/>
        <end position="60"/>
    </location>
</feature>
<evidence type="ECO:0000256" key="2">
    <source>
        <dbReference type="ARBA" id="ARBA00022729"/>
    </source>
</evidence>
<name>D5MHH0_METO1</name>
<dbReference type="PROSITE" id="PS51257">
    <property type="entry name" value="PROKAR_LIPOPROTEIN"/>
    <property type="match status" value="1"/>
</dbReference>